<comment type="caution">
    <text evidence="2">The sequence shown here is derived from an EMBL/GenBank/DDBJ whole genome shotgun (WGS) entry which is preliminary data.</text>
</comment>
<dbReference type="SMART" id="SM01008">
    <property type="entry name" value="Ald_Xan_dh_C"/>
    <property type="match status" value="1"/>
</dbReference>
<dbReference type="Gene3D" id="3.90.1170.50">
    <property type="entry name" value="Aldehyde oxidase/xanthine dehydrogenase, a/b hammerhead"/>
    <property type="match status" value="1"/>
</dbReference>
<name>A0ABU3S836_9HYPH</name>
<dbReference type="PIRSF" id="PIRSF036389">
    <property type="entry name" value="IOR_B"/>
    <property type="match status" value="1"/>
</dbReference>
<dbReference type="PANTHER" id="PTHR47495:SF2">
    <property type="entry name" value="ALDEHYDE DEHYDROGENASE"/>
    <property type="match status" value="1"/>
</dbReference>
<dbReference type="SUPFAM" id="SSF56003">
    <property type="entry name" value="Molybdenum cofactor-binding domain"/>
    <property type="match status" value="2"/>
</dbReference>
<feature type="domain" description="Aldehyde oxidase/xanthine dehydrogenase a/b hammerhead" evidence="1">
    <location>
        <begin position="226"/>
        <end position="304"/>
    </location>
</feature>
<dbReference type="InterPro" id="IPR008274">
    <property type="entry name" value="AldOxase/xan_DH_MoCoBD1"/>
</dbReference>
<dbReference type="InterPro" id="IPR046867">
    <property type="entry name" value="AldOxase/xan_DH_MoCoBD2"/>
</dbReference>
<dbReference type="Pfam" id="PF20256">
    <property type="entry name" value="MoCoBD_2"/>
    <property type="match status" value="2"/>
</dbReference>
<dbReference type="InterPro" id="IPR012368">
    <property type="entry name" value="OxRdtase_Mopterin-bd_su_IorB"/>
</dbReference>
<accession>A0ABU3S836</accession>
<dbReference type="Proteomes" id="UP001254257">
    <property type="component" value="Unassembled WGS sequence"/>
</dbReference>
<dbReference type="InterPro" id="IPR052516">
    <property type="entry name" value="N-heterocyclic_Hydroxylase"/>
</dbReference>
<dbReference type="Pfam" id="PF02738">
    <property type="entry name" value="MoCoBD_1"/>
    <property type="match status" value="1"/>
</dbReference>
<dbReference type="InterPro" id="IPR006311">
    <property type="entry name" value="TAT_signal"/>
</dbReference>
<protein>
    <submittedName>
        <fullName evidence="2">Xanthine dehydrogenase family protein molybdopterin-binding subunit</fullName>
    </submittedName>
</protein>
<dbReference type="PROSITE" id="PS51318">
    <property type="entry name" value="TAT"/>
    <property type="match status" value="1"/>
</dbReference>
<dbReference type="InterPro" id="IPR037165">
    <property type="entry name" value="AldOxase/xan_DH_Mopterin-bd_sf"/>
</dbReference>
<dbReference type="RefSeq" id="WP_316018409.1">
    <property type="nucleotide sequence ID" value="NZ_JAWDID010000014.1"/>
</dbReference>
<evidence type="ECO:0000313" key="2">
    <source>
        <dbReference type="EMBL" id="MDU0340542.1"/>
    </source>
</evidence>
<keyword evidence="3" id="KW-1185">Reference proteome</keyword>
<dbReference type="Gene3D" id="3.30.365.10">
    <property type="entry name" value="Aldehyde oxidase/xanthine dehydrogenase, molybdopterin binding domain"/>
    <property type="match status" value="4"/>
</dbReference>
<reference evidence="2 3" key="1">
    <citation type="submission" date="2023-09" db="EMBL/GenBank/DDBJ databases">
        <title>Whole genome shotgun sequencing (WGS) of Bosea sp. ZW T0_25, isolated from stored onions (Allium cepa).</title>
        <authorList>
            <person name="Stoll D.A."/>
            <person name="Huch M."/>
        </authorList>
    </citation>
    <scope>NUCLEOTIDE SEQUENCE [LARGE SCALE GENOMIC DNA]</scope>
    <source>
        <strain evidence="2 3">ZW T0_25</strain>
    </source>
</reference>
<evidence type="ECO:0000259" key="1">
    <source>
        <dbReference type="SMART" id="SM01008"/>
    </source>
</evidence>
<organism evidence="2 3">
    <name type="scientific">Bosea rubneri</name>
    <dbReference type="NCBI Taxonomy" id="3075434"/>
    <lineage>
        <taxon>Bacteria</taxon>
        <taxon>Pseudomonadati</taxon>
        <taxon>Pseudomonadota</taxon>
        <taxon>Alphaproteobacteria</taxon>
        <taxon>Hyphomicrobiales</taxon>
        <taxon>Boseaceae</taxon>
        <taxon>Bosea</taxon>
    </lineage>
</organism>
<proteinExistence type="predicted"/>
<dbReference type="InterPro" id="IPR000674">
    <property type="entry name" value="Ald_Oxase/Xan_DH_a/b"/>
</dbReference>
<sequence>MSASALPFTAPLMRWRAEPVTALAHSPSRRAVLAGAGALVIGAYLPKAAKARQGDPLFAPNAFVRIAADSTVTVLVKHIEVGQGPFTGLATLVAEELDADWSQMRAEHAPADVELYANLVFGHLQVTGGSTAMANSWVQIRQAAAAARVMLLQAAAAAWKVPAVEIGIERGVLQDPSGRRGSFGDFAGEAAKLPLPKNVQLKPAAAYRLIGREGAVKRLDSAIKSTGRARFTIDIREPNMLTVVVARPPRFGGKLVSFDATQALKIRGVVDVKSIGSGVAVYAEGMWPALKGREALKVSWDDSAAETRSSPDIVAHYRELARSKGAVAGSHGDAATALAGAERVIEAEYTFPYLAHAPMEPLDGYLAWNGEQALARFGSQFQTPEHQMIADVLGLPLERVSIETMIAGGSFGRRAQHSQHLAAELAMVAKAIGPNRPVKVVWTREDDLGGGYYRPIYVHRLRGALKDGRISAWSNTIVGQSINIGTIFEFSAVKNGVDSSSVEGASGLLYDMPNFACEVHTPKVGVPTLWWRSVGHTHTGYAVECFIDQLLQEVGQDPVAGRLALMTRRPRAAGALKAVAELAGWDGPGPNNGRARGVAVVESFGSYVAQIAEVSFEDEPRVHKVWCAVDCGIAINPDIVRAQMEGGIGFGLGHVLYGEITLDRGRPVQSNFDSYRSLRINEMPAVEVRIVPSAEAPSGVGEPGVPPIGPAVANALARLGRERPSSLPMVKGAG</sequence>
<gene>
    <name evidence="2" type="ORF">RKE40_11640</name>
</gene>
<evidence type="ECO:0000313" key="3">
    <source>
        <dbReference type="Proteomes" id="UP001254257"/>
    </source>
</evidence>
<dbReference type="PANTHER" id="PTHR47495">
    <property type="entry name" value="ALDEHYDE DEHYDROGENASE"/>
    <property type="match status" value="1"/>
</dbReference>
<dbReference type="EMBL" id="JAWDID010000014">
    <property type="protein sequence ID" value="MDU0340542.1"/>
    <property type="molecule type" value="Genomic_DNA"/>
</dbReference>